<protein>
    <submittedName>
        <fullName evidence="13">Rhodanese domain-containing protein</fullName>
    </submittedName>
</protein>
<feature type="compositionally biased region" description="Low complexity" evidence="11">
    <location>
        <begin position="282"/>
        <end position="301"/>
    </location>
</feature>
<dbReference type="SMART" id="SM00450">
    <property type="entry name" value="RHOD"/>
    <property type="match status" value="1"/>
</dbReference>
<evidence type="ECO:0000256" key="4">
    <source>
        <dbReference type="ARBA" id="ARBA00022490"/>
    </source>
</evidence>
<dbReference type="PROSITE" id="PS50206">
    <property type="entry name" value="RHODANESE_3"/>
    <property type="match status" value="1"/>
</dbReference>
<keyword evidence="3" id="KW-0813">Transport</keyword>
<reference evidence="13" key="1">
    <citation type="submission" date="2017-02" db="UniProtKB">
        <authorList>
            <consortium name="WormBaseParasite"/>
        </authorList>
    </citation>
    <scope>IDENTIFICATION</scope>
</reference>
<evidence type="ECO:0000259" key="12">
    <source>
        <dbReference type="PROSITE" id="PS50206"/>
    </source>
</evidence>
<evidence type="ECO:0000313" key="13">
    <source>
        <dbReference type="WBParaSite" id="TTAC_0000265501-mRNA-1"/>
    </source>
</evidence>
<evidence type="ECO:0000256" key="10">
    <source>
        <dbReference type="ARBA" id="ARBA00038465"/>
    </source>
</evidence>
<dbReference type="GO" id="GO:0015031">
    <property type="term" value="P:protein transport"/>
    <property type="evidence" value="ECO:0007669"/>
    <property type="project" value="UniProtKB-KW"/>
</dbReference>
<keyword evidence="7" id="KW-0969">Cilium</keyword>
<sequence length="301" mass="33130">LSSMGTILQEFSKFKRSEEAQFKALVCIGLKLFNFTSKFSRVIHGIGECDINERKSSLKTNNIAEQESDCPYLLLDVRDKDDFNQCHIIKAVNYPYTLLSRCINFEIREMLAFRNKPGHIIICYDEDERLAPYVATVLTERGYENIFVLSGGLKVGWKLFPKGLILGDAPVALRSKLGKRPRYEKNILRLSSASISNSAPSISSVVDDDGASSALGSTIGRRSTISSARRAVRYTFDTYEAVGSRGTPNGGENFSMIDLAHLSLALDALCANSRVNKTSGTNTANSVRSRASSASTLKGFK</sequence>
<dbReference type="GO" id="GO:0036064">
    <property type="term" value="C:ciliary basal body"/>
    <property type="evidence" value="ECO:0007669"/>
    <property type="project" value="TreeGrafter"/>
</dbReference>
<proteinExistence type="inferred from homology"/>
<accession>A0A0R3WPG5</accession>
<dbReference type="InterPro" id="IPR001763">
    <property type="entry name" value="Rhodanese-like_dom"/>
</dbReference>
<organism evidence="13">
    <name type="scientific">Hydatigena taeniaeformis</name>
    <name type="common">Feline tapeworm</name>
    <name type="synonym">Taenia taeniaeformis</name>
    <dbReference type="NCBI Taxonomy" id="6205"/>
    <lineage>
        <taxon>Eukaryota</taxon>
        <taxon>Metazoa</taxon>
        <taxon>Spiralia</taxon>
        <taxon>Lophotrochozoa</taxon>
        <taxon>Platyhelminthes</taxon>
        <taxon>Cestoda</taxon>
        <taxon>Eucestoda</taxon>
        <taxon>Cyclophyllidea</taxon>
        <taxon>Taeniidae</taxon>
        <taxon>Hydatigera</taxon>
    </lineage>
</organism>
<dbReference type="InterPro" id="IPR036873">
    <property type="entry name" value="Rhodanese-like_dom_sf"/>
</dbReference>
<evidence type="ECO:0000256" key="1">
    <source>
        <dbReference type="ARBA" id="ARBA00004120"/>
    </source>
</evidence>
<dbReference type="GO" id="GO:0060271">
    <property type="term" value="P:cilium assembly"/>
    <property type="evidence" value="ECO:0007669"/>
    <property type="project" value="TreeGrafter"/>
</dbReference>
<keyword evidence="6" id="KW-0653">Protein transport</keyword>
<evidence type="ECO:0000256" key="7">
    <source>
        <dbReference type="ARBA" id="ARBA00023069"/>
    </source>
</evidence>
<dbReference type="WBParaSite" id="TTAC_0000265501-mRNA-1">
    <property type="protein sequence ID" value="TTAC_0000265501-mRNA-1"/>
    <property type="gene ID" value="TTAC_0000265501"/>
</dbReference>
<dbReference type="STRING" id="6205.A0A0R3WPG5"/>
<comment type="subcellular location">
    <subcellularLocation>
        <location evidence="1">Cytoplasm</location>
        <location evidence="1">Cytoskeleton</location>
        <location evidence="1">Cilium basal body</location>
    </subcellularLocation>
    <subcellularLocation>
        <location evidence="2">Cytoplasm</location>
        <location evidence="2">Cytoskeleton</location>
        <location evidence="2">Microtubule organizing center</location>
        <location evidence="2">Centrosome</location>
    </subcellularLocation>
</comment>
<dbReference type="Pfam" id="PF00581">
    <property type="entry name" value="Rhodanese"/>
    <property type="match status" value="1"/>
</dbReference>
<dbReference type="PANTHER" id="PTHR44390:SF1">
    <property type="entry name" value="CENTROSOMAL PROTEIN OF 41 KDA"/>
    <property type="match status" value="1"/>
</dbReference>
<keyword evidence="8" id="KW-0206">Cytoskeleton</keyword>
<evidence type="ECO:0000256" key="3">
    <source>
        <dbReference type="ARBA" id="ARBA00022448"/>
    </source>
</evidence>
<dbReference type="Gene3D" id="3.40.250.10">
    <property type="entry name" value="Rhodanese-like domain"/>
    <property type="match status" value="1"/>
</dbReference>
<dbReference type="GO" id="GO:0005813">
    <property type="term" value="C:centrosome"/>
    <property type="evidence" value="ECO:0007669"/>
    <property type="project" value="UniProtKB-SubCell"/>
</dbReference>
<evidence type="ECO:0000256" key="11">
    <source>
        <dbReference type="SAM" id="MobiDB-lite"/>
    </source>
</evidence>
<dbReference type="PANTHER" id="PTHR44390">
    <property type="entry name" value="CENTROSOMAL PROTEIN OF 41 KDA"/>
    <property type="match status" value="1"/>
</dbReference>
<evidence type="ECO:0000256" key="6">
    <source>
        <dbReference type="ARBA" id="ARBA00022927"/>
    </source>
</evidence>
<name>A0A0R3WPG5_HYDTA</name>
<evidence type="ECO:0000256" key="9">
    <source>
        <dbReference type="ARBA" id="ARBA00023273"/>
    </source>
</evidence>
<keyword evidence="4" id="KW-0963">Cytoplasm</keyword>
<feature type="domain" description="Rhodanese" evidence="12">
    <location>
        <begin position="68"/>
        <end position="166"/>
    </location>
</feature>
<evidence type="ECO:0000256" key="8">
    <source>
        <dbReference type="ARBA" id="ARBA00023212"/>
    </source>
</evidence>
<keyword evidence="5" id="KW-0970">Cilium biogenesis/degradation</keyword>
<evidence type="ECO:0000256" key="5">
    <source>
        <dbReference type="ARBA" id="ARBA00022794"/>
    </source>
</evidence>
<dbReference type="InterPro" id="IPR051889">
    <property type="entry name" value="CEP41"/>
</dbReference>
<feature type="region of interest" description="Disordered" evidence="11">
    <location>
        <begin position="277"/>
        <end position="301"/>
    </location>
</feature>
<keyword evidence="9" id="KW-0966">Cell projection</keyword>
<evidence type="ECO:0000256" key="2">
    <source>
        <dbReference type="ARBA" id="ARBA00004300"/>
    </source>
</evidence>
<comment type="similarity">
    <text evidence="10">Belongs to the CEP41 family.</text>
</comment>
<dbReference type="CDD" id="cd00158">
    <property type="entry name" value="RHOD"/>
    <property type="match status" value="1"/>
</dbReference>
<dbReference type="AlphaFoldDB" id="A0A0R3WPG5"/>
<dbReference type="SUPFAM" id="SSF52821">
    <property type="entry name" value="Rhodanese/Cell cycle control phosphatase"/>
    <property type="match status" value="1"/>
</dbReference>